<protein>
    <submittedName>
        <fullName evidence="8">(pine wood nematode) hypothetical protein</fullName>
    </submittedName>
</protein>
<accession>A0A1I7S0V9</accession>
<dbReference type="WBParaSite" id="BXY_0663300.1">
    <property type="protein sequence ID" value="BXY_0663300.1"/>
    <property type="gene ID" value="BXY_0663300"/>
</dbReference>
<evidence type="ECO:0000259" key="7">
    <source>
        <dbReference type="PROSITE" id="PS50103"/>
    </source>
</evidence>
<dbReference type="GO" id="GO:0043186">
    <property type="term" value="C:P granule"/>
    <property type="evidence" value="ECO:0007669"/>
    <property type="project" value="UniProtKB-ARBA"/>
</dbReference>
<feature type="zinc finger region" description="C3H1-type" evidence="5">
    <location>
        <begin position="157"/>
        <end position="185"/>
    </location>
</feature>
<dbReference type="FunFam" id="4.10.1000.10:FF:000018">
    <property type="entry name" value="Zinc finger protein"/>
    <property type="match status" value="1"/>
</dbReference>
<gene>
    <name evidence="8" type="ORF">BXYJ_LOCUS2384</name>
</gene>
<dbReference type="EMBL" id="CAJFDI010000001">
    <property type="protein sequence ID" value="CAD5211349.1"/>
    <property type="molecule type" value="Genomic_DNA"/>
</dbReference>
<proteinExistence type="predicted"/>
<dbReference type="Gene3D" id="4.10.1000.10">
    <property type="entry name" value="Zinc finger, CCCH-type"/>
    <property type="match status" value="2"/>
</dbReference>
<keyword evidence="3 5" id="KW-0863">Zinc-finger</keyword>
<dbReference type="SMART" id="SM00356">
    <property type="entry name" value="ZnF_C3H1"/>
    <property type="match status" value="2"/>
</dbReference>
<dbReference type="InterPro" id="IPR036855">
    <property type="entry name" value="Znf_CCCH_sf"/>
</dbReference>
<keyword evidence="10" id="KW-1185">Reference proteome</keyword>
<keyword evidence="2" id="KW-0677">Repeat</keyword>
<dbReference type="GO" id="GO:0008270">
    <property type="term" value="F:zinc ion binding"/>
    <property type="evidence" value="ECO:0007669"/>
    <property type="project" value="UniProtKB-KW"/>
</dbReference>
<reference evidence="8" key="2">
    <citation type="submission" date="2020-09" db="EMBL/GenBank/DDBJ databases">
        <authorList>
            <person name="Kikuchi T."/>
        </authorList>
    </citation>
    <scope>NUCLEOTIDE SEQUENCE</scope>
    <source>
        <strain evidence="8">Ka4C1</strain>
    </source>
</reference>
<evidence type="ECO:0000256" key="1">
    <source>
        <dbReference type="ARBA" id="ARBA00022723"/>
    </source>
</evidence>
<dbReference type="PANTHER" id="PTHR12547">
    <property type="entry name" value="CCCH ZINC FINGER/TIS11-RELATED"/>
    <property type="match status" value="1"/>
</dbReference>
<evidence type="ECO:0000256" key="4">
    <source>
        <dbReference type="ARBA" id="ARBA00022833"/>
    </source>
</evidence>
<dbReference type="Pfam" id="PF00642">
    <property type="entry name" value="zf-CCCH"/>
    <property type="match status" value="2"/>
</dbReference>
<dbReference type="PROSITE" id="PS50103">
    <property type="entry name" value="ZF_C3H1"/>
    <property type="match status" value="2"/>
</dbReference>
<dbReference type="PANTHER" id="PTHR12547:SF144">
    <property type="entry name" value="C3H1-TYPE DOMAIN-CONTAINING PROTEIN"/>
    <property type="match status" value="1"/>
</dbReference>
<dbReference type="GO" id="GO:0003730">
    <property type="term" value="F:mRNA 3'-UTR binding"/>
    <property type="evidence" value="ECO:0007669"/>
    <property type="project" value="TreeGrafter"/>
</dbReference>
<sequence length="253" mass="27979">MSMGKDRMLYGGRNSFAFSTGFQFQSNPTTVTRPIPSLWSDTDLGSSSSGTPNTSKWSPPVDPIGYSRPIGSRLSGSSNQSGSPPSSAFQPLHSTPAGHKAPAPMLTAFSKSMAPLKPTPLPSQFGLSARAKDQSQDATLTDKQRQERQRMRRLEENYKTVMCDFMRAHDFCMFGENCRYAHSVEELRPKLPPPNHKTILCRNFTATGACPYGRKCRYIHRSGDDVQPKQPSPPKVRPPFEDILNTAIGQLDL</sequence>
<feature type="region of interest" description="Disordered" evidence="6">
    <location>
        <begin position="27"/>
        <end position="150"/>
    </location>
</feature>
<evidence type="ECO:0000313" key="11">
    <source>
        <dbReference type="WBParaSite" id="BXY_0663300.1"/>
    </source>
</evidence>
<keyword evidence="1 5" id="KW-0479">Metal-binding</keyword>
<feature type="compositionally biased region" description="Low complexity" evidence="6">
    <location>
        <begin position="71"/>
        <end position="87"/>
    </location>
</feature>
<dbReference type="AlphaFoldDB" id="A0A1I7S0V9"/>
<dbReference type="SUPFAM" id="SSF90229">
    <property type="entry name" value="CCCH zinc finger"/>
    <property type="match status" value="2"/>
</dbReference>
<dbReference type="Proteomes" id="UP000659654">
    <property type="component" value="Unassembled WGS sequence"/>
</dbReference>
<feature type="compositionally biased region" description="Low complexity" evidence="6">
    <location>
        <begin position="37"/>
        <end position="51"/>
    </location>
</feature>
<evidence type="ECO:0000256" key="5">
    <source>
        <dbReference type="PROSITE-ProRule" id="PRU00723"/>
    </source>
</evidence>
<evidence type="ECO:0000313" key="9">
    <source>
        <dbReference type="Proteomes" id="UP000095284"/>
    </source>
</evidence>
<evidence type="ECO:0000313" key="10">
    <source>
        <dbReference type="Proteomes" id="UP000659654"/>
    </source>
</evidence>
<keyword evidence="4 5" id="KW-0862">Zinc</keyword>
<dbReference type="Proteomes" id="UP000095284">
    <property type="component" value="Unplaced"/>
</dbReference>
<reference evidence="11" key="1">
    <citation type="submission" date="2016-11" db="UniProtKB">
        <authorList>
            <consortium name="WormBaseParasite"/>
        </authorList>
    </citation>
    <scope>IDENTIFICATION</scope>
</reference>
<feature type="compositionally biased region" description="Basic and acidic residues" evidence="6">
    <location>
        <begin position="130"/>
        <end position="150"/>
    </location>
</feature>
<evidence type="ECO:0000256" key="3">
    <source>
        <dbReference type="ARBA" id="ARBA00022771"/>
    </source>
</evidence>
<evidence type="ECO:0000256" key="6">
    <source>
        <dbReference type="SAM" id="MobiDB-lite"/>
    </source>
</evidence>
<dbReference type="EMBL" id="CAJFCV020000001">
    <property type="protein sequence ID" value="CAG9088127.1"/>
    <property type="molecule type" value="Genomic_DNA"/>
</dbReference>
<feature type="domain" description="C3H1-type" evidence="7">
    <location>
        <begin position="157"/>
        <end position="185"/>
    </location>
</feature>
<evidence type="ECO:0000256" key="2">
    <source>
        <dbReference type="ARBA" id="ARBA00022737"/>
    </source>
</evidence>
<dbReference type="Proteomes" id="UP000582659">
    <property type="component" value="Unassembled WGS sequence"/>
</dbReference>
<evidence type="ECO:0000313" key="8">
    <source>
        <dbReference type="EMBL" id="CAD5211349.1"/>
    </source>
</evidence>
<feature type="domain" description="C3H1-type" evidence="7">
    <location>
        <begin position="195"/>
        <end position="223"/>
    </location>
</feature>
<dbReference type="GO" id="GO:0005829">
    <property type="term" value="C:cytosol"/>
    <property type="evidence" value="ECO:0007669"/>
    <property type="project" value="TreeGrafter"/>
</dbReference>
<dbReference type="InterPro" id="IPR000571">
    <property type="entry name" value="Znf_CCCH"/>
</dbReference>
<dbReference type="InterPro" id="IPR045877">
    <property type="entry name" value="ZFP36-like"/>
</dbReference>
<dbReference type="eggNOG" id="KOG1677">
    <property type="taxonomic scope" value="Eukaryota"/>
</dbReference>
<feature type="zinc finger region" description="C3H1-type" evidence="5">
    <location>
        <begin position="195"/>
        <end position="223"/>
    </location>
</feature>
<organism evidence="9 11">
    <name type="scientific">Bursaphelenchus xylophilus</name>
    <name type="common">Pinewood nematode worm</name>
    <name type="synonym">Aphelenchoides xylophilus</name>
    <dbReference type="NCBI Taxonomy" id="6326"/>
    <lineage>
        <taxon>Eukaryota</taxon>
        <taxon>Metazoa</taxon>
        <taxon>Ecdysozoa</taxon>
        <taxon>Nematoda</taxon>
        <taxon>Chromadorea</taxon>
        <taxon>Rhabditida</taxon>
        <taxon>Tylenchina</taxon>
        <taxon>Tylenchomorpha</taxon>
        <taxon>Aphelenchoidea</taxon>
        <taxon>Aphelenchoididae</taxon>
        <taxon>Bursaphelenchus</taxon>
    </lineage>
</organism>
<dbReference type="OrthoDB" id="410307at2759"/>
<name>A0A1I7S0V9_BURXY</name>